<reference evidence="1 2" key="1">
    <citation type="journal article" date="2023" name="Arcadia Sci">
        <title>De novo assembly of a long-read Amblyomma americanum tick genome.</title>
        <authorList>
            <person name="Chou S."/>
            <person name="Poskanzer K.E."/>
            <person name="Rollins M."/>
            <person name="Thuy-Boun P.S."/>
        </authorList>
    </citation>
    <scope>NUCLEOTIDE SEQUENCE [LARGE SCALE GENOMIC DNA]</scope>
    <source>
        <strain evidence="1">F_SG_1</strain>
        <tissue evidence="1">Salivary glands</tissue>
    </source>
</reference>
<gene>
    <name evidence="1" type="ORF">V5799_009776</name>
</gene>
<dbReference type="Proteomes" id="UP001321473">
    <property type="component" value="Unassembled WGS sequence"/>
</dbReference>
<protein>
    <submittedName>
        <fullName evidence="1">Uncharacterized protein</fullName>
    </submittedName>
</protein>
<name>A0AAQ4F9X2_AMBAM</name>
<comment type="caution">
    <text evidence="1">The sequence shown here is derived from an EMBL/GenBank/DDBJ whole genome shotgun (WGS) entry which is preliminary data.</text>
</comment>
<evidence type="ECO:0000313" key="2">
    <source>
        <dbReference type="Proteomes" id="UP001321473"/>
    </source>
</evidence>
<accession>A0AAQ4F9X2</accession>
<dbReference type="EMBL" id="JARKHS020005101">
    <property type="protein sequence ID" value="KAK8783859.1"/>
    <property type="molecule type" value="Genomic_DNA"/>
</dbReference>
<keyword evidence="2" id="KW-1185">Reference proteome</keyword>
<dbReference type="AlphaFoldDB" id="A0AAQ4F9X2"/>
<organism evidence="1 2">
    <name type="scientific">Amblyomma americanum</name>
    <name type="common">Lone star tick</name>
    <dbReference type="NCBI Taxonomy" id="6943"/>
    <lineage>
        <taxon>Eukaryota</taxon>
        <taxon>Metazoa</taxon>
        <taxon>Ecdysozoa</taxon>
        <taxon>Arthropoda</taxon>
        <taxon>Chelicerata</taxon>
        <taxon>Arachnida</taxon>
        <taxon>Acari</taxon>
        <taxon>Parasitiformes</taxon>
        <taxon>Ixodida</taxon>
        <taxon>Ixodoidea</taxon>
        <taxon>Ixodidae</taxon>
        <taxon>Amblyomminae</taxon>
        <taxon>Amblyomma</taxon>
    </lineage>
</organism>
<evidence type="ECO:0000313" key="1">
    <source>
        <dbReference type="EMBL" id="KAK8783859.1"/>
    </source>
</evidence>
<feature type="non-terminal residue" evidence="1">
    <location>
        <position position="134"/>
    </location>
</feature>
<sequence length="134" mass="14443">MLEANMTEPTAQIEHTKLVTEDAAYSNPKVIVGLSYQFGVLAYRLPTAPSDPAGIPNAMCDGMALTSLDTICEKGQPEPIDKSAGQSTTKKAHGVTGFLTDDKTIAYLSETRGTFASMLMDLQGRNITFRDRIA</sequence>
<proteinExistence type="predicted"/>